<dbReference type="Proteomes" id="UP001164718">
    <property type="component" value="Chromosome"/>
</dbReference>
<evidence type="ECO:0000256" key="3">
    <source>
        <dbReference type="ARBA" id="ARBA00023163"/>
    </source>
</evidence>
<keyword evidence="1" id="KW-0805">Transcription regulation</keyword>
<evidence type="ECO:0000313" key="7">
    <source>
        <dbReference type="Proteomes" id="UP001164718"/>
    </source>
</evidence>
<dbReference type="SUPFAM" id="SSF47413">
    <property type="entry name" value="lambda repressor-like DNA-binding domains"/>
    <property type="match status" value="1"/>
</dbReference>
<dbReference type="KEGG" id="faf:OE104_11530"/>
<organism evidence="6 7">
    <name type="scientific">Fervidibacillus albus</name>
    <dbReference type="NCBI Taxonomy" id="2980026"/>
    <lineage>
        <taxon>Bacteria</taxon>
        <taxon>Bacillati</taxon>
        <taxon>Bacillota</taxon>
        <taxon>Bacilli</taxon>
        <taxon>Bacillales</taxon>
        <taxon>Bacillaceae</taxon>
        <taxon>Fervidibacillus</taxon>
    </lineage>
</organism>
<name>A0A9E8LTE4_9BACI</name>
<dbReference type="InterPro" id="IPR028082">
    <property type="entry name" value="Peripla_BP_I"/>
</dbReference>
<dbReference type="InterPro" id="IPR046335">
    <property type="entry name" value="LacI/GalR-like_sensor"/>
</dbReference>
<dbReference type="PROSITE" id="PS50932">
    <property type="entry name" value="HTH_LACI_2"/>
    <property type="match status" value="1"/>
</dbReference>
<evidence type="ECO:0000259" key="4">
    <source>
        <dbReference type="PROSITE" id="PS50932"/>
    </source>
</evidence>
<dbReference type="PANTHER" id="PTHR30146:SF109">
    <property type="entry name" value="HTH-TYPE TRANSCRIPTIONAL REGULATOR GALS"/>
    <property type="match status" value="1"/>
</dbReference>
<dbReference type="PANTHER" id="PTHR30146">
    <property type="entry name" value="LACI-RELATED TRANSCRIPTIONAL REPRESSOR"/>
    <property type="match status" value="1"/>
</dbReference>
<keyword evidence="7" id="KW-1185">Reference proteome</keyword>
<dbReference type="GO" id="GO:0000976">
    <property type="term" value="F:transcription cis-regulatory region binding"/>
    <property type="evidence" value="ECO:0007669"/>
    <property type="project" value="TreeGrafter"/>
</dbReference>
<dbReference type="PROSITE" id="PS00356">
    <property type="entry name" value="HTH_LACI_1"/>
    <property type="match status" value="1"/>
</dbReference>
<dbReference type="InterPro" id="IPR000843">
    <property type="entry name" value="HTH_LacI"/>
</dbReference>
<evidence type="ECO:0000313" key="6">
    <source>
        <dbReference type="EMBL" id="WAA09201.1"/>
    </source>
</evidence>
<dbReference type="Pfam" id="PF13377">
    <property type="entry name" value="Peripla_BP_3"/>
    <property type="match status" value="1"/>
</dbReference>
<dbReference type="SUPFAM" id="SSF53822">
    <property type="entry name" value="Periplasmic binding protein-like I"/>
    <property type="match status" value="1"/>
</dbReference>
<sequence length="343" mass="38070">MDKPTGIGTNLTIKDIAKLAGVSPGTVSKIINNYSGISEETKNKVLKIIDETDYHPTFSAKTLATKNTNLIGLIYAGKINAEFNHPFFNEVVNTFKKAIGKLGYDILMFSNETFKDNRVDYLGRCLHFNVDGCLIISGEEVEDAIRELDKSNIPCVGIDLMLSGKNSRYVMTDNMQAMDLAVDYLYEKGLCKLAFIGGQSTSIITNIREQGFRTALAKRGLEIRLEWIQYGDYFFDSGYEKMNEILNSGSIPEAVCTASDLMAFGAIKAIQENGLKVSEDVKVIGYDDILASRYTYPPLTTISQDKEKIGRIAAYMLHDLIHERGKYDSSVLISPELIVRGSA</sequence>
<dbReference type="AlphaFoldDB" id="A0A9E8LTE4"/>
<evidence type="ECO:0000259" key="5">
    <source>
        <dbReference type="PROSITE" id="PS50943"/>
    </source>
</evidence>
<keyword evidence="3" id="KW-0804">Transcription</keyword>
<evidence type="ECO:0000256" key="2">
    <source>
        <dbReference type="ARBA" id="ARBA00023125"/>
    </source>
</evidence>
<dbReference type="Gene3D" id="3.40.50.2300">
    <property type="match status" value="2"/>
</dbReference>
<proteinExistence type="predicted"/>
<dbReference type="InterPro" id="IPR010982">
    <property type="entry name" value="Lambda_DNA-bd_dom_sf"/>
</dbReference>
<feature type="domain" description="HTH lacI-type" evidence="4">
    <location>
        <begin position="11"/>
        <end position="65"/>
    </location>
</feature>
<dbReference type="CDD" id="cd06267">
    <property type="entry name" value="PBP1_LacI_sugar_binding-like"/>
    <property type="match status" value="1"/>
</dbReference>
<dbReference type="PROSITE" id="PS50943">
    <property type="entry name" value="HTH_CROC1"/>
    <property type="match status" value="1"/>
</dbReference>
<dbReference type="RefSeq" id="WP_275416983.1">
    <property type="nucleotide sequence ID" value="NZ_CP106878.1"/>
</dbReference>
<dbReference type="PRINTS" id="PR00036">
    <property type="entry name" value="HTHLACI"/>
</dbReference>
<dbReference type="CDD" id="cd01392">
    <property type="entry name" value="HTH_LacI"/>
    <property type="match status" value="1"/>
</dbReference>
<dbReference type="EMBL" id="CP106878">
    <property type="protein sequence ID" value="WAA09201.1"/>
    <property type="molecule type" value="Genomic_DNA"/>
</dbReference>
<keyword evidence="2" id="KW-0238">DNA-binding</keyword>
<feature type="domain" description="HTH cro/C1-type" evidence="5">
    <location>
        <begin position="10"/>
        <end position="55"/>
    </location>
</feature>
<accession>A0A9E8LTE4</accession>
<dbReference type="Gene3D" id="1.10.260.40">
    <property type="entry name" value="lambda repressor-like DNA-binding domains"/>
    <property type="match status" value="1"/>
</dbReference>
<dbReference type="Pfam" id="PF00356">
    <property type="entry name" value="LacI"/>
    <property type="match status" value="1"/>
</dbReference>
<dbReference type="SMART" id="SM00354">
    <property type="entry name" value="HTH_LACI"/>
    <property type="match status" value="1"/>
</dbReference>
<dbReference type="InterPro" id="IPR001387">
    <property type="entry name" value="Cro/C1-type_HTH"/>
</dbReference>
<gene>
    <name evidence="6" type="ORF">OE104_11530</name>
</gene>
<reference evidence="6" key="1">
    <citation type="submission" date="2022-09" db="EMBL/GenBank/DDBJ databases">
        <title>Complete Genomes of Fervidibacillus albus and Fervidibacillus halotolerans isolated from tidal flat sediments.</title>
        <authorList>
            <person name="Kwon K.K."/>
            <person name="Yang S.-H."/>
            <person name="Park M.J."/>
            <person name="Oh H.-M."/>
        </authorList>
    </citation>
    <scope>NUCLEOTIDE SEQUENCE</scope>
    <source>
        <strain evidence="6">MEBiC13591</strain>
    </source>
</reference>
<dbReference type="GO" id="GO:0003700">
    <property type="term" value="F:DNA-binding transcription factor activity"/>
    <property type="evidence" value="ECO:0007669"/>
    <property type="project" value="TreeGrafter"/>
</dbReference>
<protein>
    <submittedName>
        <fullName evidence="6">LacI family transcriptional regulator</fullName>
    </submittedName>
</protein>
<evidence type="ECO:0000256" key="1">
    <source>
        <dbReference type="ARBA" id="ARBA00023015"/>
    </source>
</evidence>